<dbReference type="GO" id="GO:0005886">
    <property type="term" value="C:plasma membrane"/>
    <property type="evidence" value="ECO:0007669"/>
    <property type="project" value="UniProtKB-SubCell"/>
</dbReference>
<feature type="transmembrane region" description="Helical" evidence="7">
    <location>
        <begin position="775"/>
        <end position="797"/>
    </location>
</feature>
<dbReference type="InterPro" id="IPR003838">
    <property type="entry name" value="ABC3_permease_C"/>
</dbReference>
<dbReference type="InterPro" id="IPR025857">
    <property type="entry name" value="MacB_PCD"/>
</dbReference>
<dbReference type="AlphaFoldDB" id="A0A5P2DIM0"/>
<dbReference type="PANTHER" id="PTHR30572">
    <property type="entry name" value="MEMBRANE COMPONENT OF TRANSPORTER-RELATED"/>
    <property type="match status" value="1"/>
</dbReference>
<accession>A0A5P2DIM0</accession>
<feature type="domain" description="ABC3 transporter permease C-terminal" evidence="8">
    <location>
        <begin position="727"/>
        <end position="843"/>
    </location>
</feature>
<proteinExistence type="inferred from homology"/>
<feature type="transmembrane region" description="Helical" evidence="7">
    <location>
        <begin position="723"/>
        <end position="748"/>
    </location>
</feature>
<feature type="transmembrane region" description="Helical" evidence="7">
    <location>
        <begin position="362"/>
        <end position="384"/>
    </location>
</feature>
<gene>
    <name evidence="10" type="ORF">DEJ51_12900</name>
</gene>
<feature type="transmembrane region" description="Helical" evidence="7">
    <location>
        <begin position="270"/>
        <end position="290"/>
    </location>
</feature>
<evidence type="ECO:0000256" key="4">
    <source>
        <dbReference type="ARBA" id="ARBA00022989"/>
    </source>
</evidence>
<feature type="transmembrane region" description="Helical" evidence="7">
    <location>
        <begin position="817"/>
        <end position="836"/>
    </location>
</feature>
<dbReference type="PANTHER" id="PTHR30572:SF4">
    <property type="entry name" value="ABC TRANSPORTER PERMEASE YTRF"/>
    <property type="match status" value="1"/>
</dbReference>
<organism evidence="10 11">
    <name type="scientific">Streptomyces venezuelae</name>
    <dbReference type="NCBI Taxonomy" id="54571"/>
    <lineage>
        <taxon>Bacteria</taxon>
        <taxon>Bacillati</taxon>
        <taxon>Actinomycetota</taxon>
        <taxon>Actinomycetes</taxon>
        <taxon>Kitasatosporales</taxon>
        <taxon>Streptomycetaceae</taxon>
        <taxon>Streptomyces</taxon>
    </lineage>
</organism>
<evidence type="ECO:0000259" key="8">
    <source>
        <dbReference type="Pfam" id="PF02687"/>
    </source>
</evidence>
<keyword evidence="2" id="KW-1003">Cell membrane</keyword>
<keyword evidence="5 7" id="KW-0472">Membrane</keyword>
<reference evidence="10 11" key="1">
    <citation type="submission" date="2018-05" db="EMBL/GenBank/DDBJ databases">
        <title>Streptomyces venezuelae.</title>
        <authorList>
            <person name="Kim W."/>
            <person name="Lee N."/>
            <person name="Cho B.-K."/>
        </authorList>
    </citation>
    <scope>NUCLEOTIDE SEQUENCE [LARGE SCALE GENOMIC DNA]</scope>
    <source>
        <strain evidence="10 11">ATCC 21018</strain>
    </source>
</reference>
<evidence type="ECO:0000256" key="6">
    <source>
        <dbReference type="ARBA" id="ARBA00038076"/>
    </source>
</evidence>
<evidence type="ECO:0000256" key="7">
    <source>
        <dbReference type="SAM" id="Phobius"/>
    </source>
</evidence>
<evidence type="ECO:0000256" key="5">
    <source>
        <dbReference type="ARBA" id="ARBA00023136"/>
    </source>
</evidence>
<sequence>MFRTALRNVLAHKARLLMTVLAVTLGVAFVSGTLVFTDTLKKSLSGQSAKDYAGVAVSVTSYGQLMNENGEKEGEPGLSQATLDKVKALPGVASVSGRVSGFAGVGDENGKLIGAGWANQGANYTPVKDEKNPRYTFVQGAGPAKADEIALDKATAETGKYKVGDKVRVATNGPVKEYSLAGVFTTEDGGVTAGGSLVLFETKVAQELYLKPGYFQEMSVGAKDGTSAEKLLADIKPLVDSKGTTAQTGAALAEKQAKDIERGLGQLGNMLLVFAGISLFVGIFLIYNTFTMLVTQRTKELALLRAVGANRGQVMRSVLTEALVVGVVSAVVGLISGIGLAVGMRSVIGSLGAKLPGGGVVVAPTTIIAALVIGVLVTTVAALLPAWRTGRIAPVAAMGSAHLPASAKSLVVRNVIGSIISVIGIGLVLLGVSNGGNAGRMTIGAGAFFMLIGMIVLLPLLSKPVIGAVRPLLQKVFGIPGKLASQNAVRNPRRTAVTAASLAIGLTLVTTLSVLGITVGKVVDRMTTEKLKADYKVSMAGDMGGYLDESVAETLAKTPGIKAVSPQTAGYFMVGDDFRSVSGVNPAGIGQLLNIETVSGSVDSLAKGEVLVAEKTAKSKKLDTGSTLQVKYEDGKQQTLKVGAVYKDMEGLLSPYVLDDKILSQHSEESAVSEVYVNVEGGGSKAAQQKVVDALGKNPAIKVATQQDMRNEMGGQINLMLNIMYGLLGMALIISVLGVVNTLAMSVFERTQEIGMLRAIGLDRGRVKNMIRLEAVAISLFGAVLGVAIGVFLAWAVGSTLAKAMPNYELILPWDRIGVFLLLAAVVGVLAAMWPARSAARLNMLTAIKTE</sequence>
<feature type="domain" description="MacB-like periplasmic core" evidence="9">
    <location>
        <begin position="17"/>
        <end position="237"/>
    </location>
</feature>
<dbReference type="Pfam" id="PF12704">
    <property type="entry name" value="MacB_PCD"/>
    <property type="match status" value="2"/>
</dbReference>
<comment type="similarity">
    <text evidence="6">Belongs to the ABC-4 integral membrane protein family.</text>
</comment>
<evidence type="ECO:0000256" key="1">
    <source>
        <dbReference type="ARBA" id="ARBA00004651"/>
    </source>
</evidence>
<evidence type="ECO:0000313" key="10">
    <source>
        <dbReference type="EMBL" id="QES54994.1"/>
    </source>
</evidence>
<protein>
    <submittedName>
        <fullName evidence="10">ABC transporter</fullName>
    </submittedName>
</protein>
<dbReference type="InterPro" id="IPR050250">
    <property type="entry name" value="Macrolide_Exporter_MacB"/>
</dbReference>
<dbReference type="EMBL" id="CP029189">
    <property type="protein sequence ID" value="QES54994.1"/>
    <property type="molecule type" value="Genomic_DNA"/>
</dbReference>
<evidence type="ECO:0000313" key="11">
    <source>
        <dbReference type="Proteomes" id="UP000324101"/>
    </source>
</evidence>
<dbReference type="GO" id="GO:0022857">
    <property type="term" value="F:transmembrane transporter activity"/>
    <property type="evidence" value="ECO:0007669"/>
    <property type="project" value="TreeGrafter"/>
</dbReference>
<name>A0A5P2DIM0_STRVZ</name>
<feature type="domain" description="ABC3 transporter permease C-terminal" evidence="8">
    <location>
        <begin position="273"/>
        <end position="393"/>
    </location>
</feature>
<evidence type="ECO:0000256" key="2">
    <source>
        <dbReference type="ARBA" id="ARBA00022475"/>
    </source>
</evidence>
<keyword evidence="3 7" id="KW-0812">Transmembrane</keyword>
<dbReference type="Proteomes" id="UP000324101">
    <property type="component" value="Chromosome"/>
</dbReference>
<dbReference type="RefSeq" id="WP_150257713.1">
    <property type="nucleotide sequence ID" value="NZ_CP029189.1"/>
</dbReference>
<feature type="transmembrane region" description="Helical" evidence="7">
    <location>
        <begin position="410"/>
        <end position="432"/>
    </location>
</feature>
<feature type="domain" description="MacB-like periplasmic core" evidence="9">
    <location>
        <begin position="495"/>
        <end position="691"/>
    </location>
</feature>
<dbReference type="OrthoDB" id="9780560at2"/>
<comment type="subcellular location">
    <subcellularLocation>
        <location evidence="1">Cell membrane</location>
        <topology evidence="1">Multi-pass membrane protein</topology>
    </subcellularLocation>
</comment>
<feature type="transmembrane region" description="Helical" evidence="7">
    <location>
        <begin position="438"/>
        <end position="461"/>
    </location>
</feature>
<keyword evidence="4 7" id="KW-1133">Transmembrane helix</keyword>
<feature type="transmembrane region" description="Helical" evidence="7">
    <location>
        <begin position="496"/>
        <end position="519"/>
    </location>
</feature>
<feature type="transmembrane region" description="Helical" evidence="7">
    <location>
        <begin position="318"/>
        <end position="342"/>
    </location>
</feature>
<evidence type="ECO:0000256" key="3">
    <source>
        <dbReference type="ARBA" id="ARBA00022692"/>
    </source>
</evidence>
<dbReference type="Pfam" id="PF02687">
    <property type="entry name" value="FtsX"/>
    <property type="match status" value="2"/>
</dbReference>
<evidence type="ECO:0000259" key="9">
    <source>
        <dbReference type="Pfam" id="PF12704"/>
    </source>
</evidence>